<evidence type="ECO:0000313" key="7">
    <source>
        <dbReference type="EMBL" id="KAJ4960763.1"/>
    </source>
</evidence>
<sequence>MIWTWRLRRGGGRRRTGKNHQLDLKVTIPPHFRCPISLDLMKDPVTLSTGITYDRENIEAWMEAGNYTCPVTNQALRSIEQIPNHSIRKMIQDWCVQNRSHGIERIPTPRVPVTGIEVMEILSEIMDATRHEDQSKCKDLVMKLKVKGEESDRNKKCIKANGAVRTLAAVFNAFAAVSFQKYEVLLEEILSTLMLMFPLDGEAGLTLGSPDSLRCMVWFLKNGDLSTRRNAVLAIKDIISMDKEHVVEAFARIEGAKEALMKIIQEPICPTSTKASLMVIYYMVSSSLTSTDNIRSDFAEMDLVSLLLEILVDSEKSLCEKALGVLDAICCSEEGRQKAYSHALTIPVIVKKILRVSDIATEFSVSIVWKLCKNEKRDDGGVLVEALQVGAFQKLLLLLQVGCGERTKEKATELLKLLNLNRDRCECIDSMDFKDIKRPF</sequence>
<dbReference type="EMBL" id="JAMYWD010000009">
    <property type="protein sequence ID" value="KAJ4960763.1"/>
    <property type="molecule type" value="Genomic_DNA"/>
</dbReference>
<dbReference type="SMART" id="SM00504">
    <property type="entry name" value="Ubox"/>
    <property type="match status" value="1"/>
</dbReference>
<evidence type="ECO:0000256" key="5">
    <source>
        <dbReference type="RuleBase" id="RU369093"/>
    </source>
</evidence>
<name>A0A9Q0H731_9MAGN</name>
<dbReference type="SUPFAM" id="SSF57850">
    <property type="entry name" value="RING/U-box"/>
    <property type="match status" value="1"/>
</dbReference>
<dbReference type="Proteomes" id="UP001141806">
    <property type="component" value="Unassembled WGS sequence"/>
</dbReference>
<dbReference type="Pfam" id="PF04564">
    <property type="entry name" value="U-box"/>
    <property type="match status" value="1"/>
</dbReference>
<dbReference type="Gene3D" id="3.30.40.10">
    <property type="entry name" value="Zinc/RING finger domain, C3HC4 (zinc finger)"/>
    <property type="match status" value="1"/>
</dbReference>
<dbReference type="InterPro" id="IPR045185">
    <property type="entry name" value="PUB22/23/24-like"/>
</dbReference>
<comment type="function">
    <text evidence="5">Functions as an E3 ubiquitin ligase.</text>
</comment>
<comment type="catalytic activity">
    <reaction evidence="1 5">
        <text>S-ubiquitinyl-[E2 ubiquitin-conjugating enzyme]-L-cysteine + [acceptor protein]-L-lysine = [E2 ubiquitin-conjugating enzyme]-L-cysteine + N(6)-ubiquitinyl-[acceptor protein]-L-lysine.</text>
        <dbReference type="EC" id="2.3.2.27"/>
    </reaction>
</comment>
<gene>
    <name evidence="7" type="ORF">NE237_020673</name>
</gene>
<keyword evidence="4 5" id="KW-0833">Ubl conjugation pathway</keyword>
<dbReference type="PANTHER" id="PTHR22849">
    <property type="entry name" value="WDSAM1 PROTEIN"/>
    <property type="match status" value="1"/>
</dbReference>
<keyword evidence="8" id="KW-1185">Reference proteome</keyword>
<dbReference type="InterPro" id="IPR016024">
    <property type="entry name" value="ARM-type_fold"/>
</dbReference>
<dbReference type="AlphaFoldDB" id="A0A9Q0H731"/>
<dbReference type="CDD" id="cd16664">
    <property type="entry name" value="RING-Ubox_PUB"/>
    <property type="match status" value="1"/>
</dbReference>
<accession>A0A9Q0H731</accession>
<dbReference type="SUPFAM" id="SSF48371">
    <property type="entry name" value="ARM repeat"/>
    <property type="match status" value="1"/>
</dbReference>
<dbReference type="PROSITE" id="PS51698">
    <property type="entry name" value="U_BOX"/>
    <property type="match status" value="1"/>
</dbReference>
<dbReference type="InterPro" id="IPR011989">
    <property type="entry name" value="ARM-like"/>
</dbReference>
<feature type="domain" description="U-box" evidence="6">
    <location>
        <begin position="27"/>
        <end position="101"/>
    </location>
</feature>
<comment type="pathway">
    <text evidence="2 5">Protein modification; protein ubiquitination.</text>
</comment>
<dbReference type="InterPro" id="IPR058678">
    <property type="entry name" value="ARM_PUB"/>
</dbReference>
<dbReference type="InterPro" id="IPR003613">
    <property type="entry name" value="Ubox_domain"/>
</dbReference>
<dbReference type="InterPro" id="IPR013083">
    <property type="entry name" value="Znf_RING/FYVE/PHD"/>
</dbReference>
<dbReference type="GO" id="GO:0061630">
    <property type="term" value="F:ubiquitin protein ligase activity"/>
    <property type="evidence" value="ECO:0007669"/>
    <property type="project" value="UniProtKB-UniRule"/>
</dbReference>
<dbReference type="Gene3D" id="1.25.10.10">
    <property type="entry name" value="Leucine-rich Repeat Variant"/>
    <property type="match status" value="1"/>
</dbReference>
<evidence type="ECO:0000313" key="8">
    <source>
        <dbReference type="Proteomes" id="UP001141806"/>
    </source>
</evidence>
<proteinExistence type="predicted"/>
<dbReference type="OrthoDB" id="10064100at2759"/>
<evidence type="ECO:0000259" key="6">
    <source>
        <dbReference type="PROSITE" id="PS51698"/>
    </source>
</evidence>
<dbReference type="EC" id="2.3.2.27" evidence="5"/>
<evidence type="ECO:0000256" key="2">
    <source>
        <dbReference type="ARBA" id="ARBA00004906"/>
    </source>
</evidence>
<dbReference type="FunFam" id="3.30.40.10:FF:000442">
    <property type="entry name" value="RING-type E3 ubiquitin transferase"/>
    <property type="match status" value="1"/>
</dbReference>
<dbReference type="PANTHER" id="PTHR22849:SF139">
    <property type="entry name" value="U-BOX DOMAIN-CONTAINING PROTEIN"/>
    <property type="match status" value="1"/>
</dbReference>
<dbReference type="Pfam" id="PF25598">
    <property type="entry name" value="ARM_PUB"/>
    <property type="match status" value="1"/>
</dbReference>
<evidence type="ECO:0000256" key="3">
    <source>
        <dbReference type="ARBA" id="ARBA00022679"/>
    </source>
</evidence>
<organism evidence="7 8">
    <name type="scientific">Protea cynaroides</name>
    <dbReference type="NCBI Taxonomy" id="273540"/>
    <lineage>
        <taxon>Eukaryota</taxon>
        <taxon>Viridiplantae</taxon>
        <taxon>Streptophyta</taxon>
        <taxon>Embryophyta</taxon>
        <taxon>Tracheophyta</taxon>
        <taxon>Spermatophyta</taxon>
        <taxon>Magnoliopsida</taxon>
        <taxon>Proteales</taxon>
        <taxon>Proteaceae</taxon>
        <taxon>Protea</taxon>
    </lineage>
</organism>
<evidence type="ECO:0000256" key="4">
    <source>
        <dbReference type="ARBA" id="ARBA00022786"/>
    </source>
</evidence>
<reference evidence="7" key="1">
    <citation type="journal article" date="2023" name="Plant J.">
        <title>The genome of the king protea, Protea cynaroides.</title>
        <authorList>
            <person name="Chang J."/>
            <person name="Duong T.A."/>
            <person name="Schoeman C."/>
            <person name="Ma X."/>
            <person name="Roodt D."/>
            <person name="Barker N."/>
            <person name="Li Z."/>
            <person name="Van de Peer Y."/>
            <person name="Mizrachi E."/>
        </authorList>
    </citation>
    <scope>NUCLEOTIDE SEQUENCE</scope>
    <source>
        <tissue evidence="7">Young leaves</tissue>
    </source>
</reference>
<protein>
    <recommendedName>
        <fullName evidence="5 6">U-box domain-containing protein</fullName>
        <ecNumber evidence="5">2.3.2.27</ecNumber>
    </recommendedName>
    <alternativeName>
        <fullName evidence="5">RING-type E3 ubiquitin transferase PUB</fullName>
    </alternativeName>
</protein>
<comment type="caution">
    <text evidence="7">The sequence shown here is derived from an EMBL/GenBank/DDBJ whole genome shotgun (WGS) entry which is preliminary data.</text>
</comment>
<keyword evidence="3 5" id="KW-0808">Transferase</keyword>
<dbReference type="InterPro" id="IPR045210">
    <property type="entry name" value="RING-Ubox_PUB"/>
</dbReference>
<evidence type="ECO:0000256" key="1">
    <source>
        <dbReference type="ARBA" id="ARBA00000900"/>
    </source>
</evidence>
<dbReference type="GO" id="GO:0016567">
    <property type="term" value="P:protein ubiquitination"/>
    <property type="evidence" value="ECO:0007669"/>
    <property type="project" value="UniProtKB-UniRule"/>
</dbReference>